<dbReference type="Proteomes" id="UP000182841">
    <property type="component" value="Unassembled WGS sequence"/>
</dbReference>
<proteinExistence type="predicted"/>
<organism evidence="2 3">
    <name type="scientific">Streptomyces qinglanensis</name>
    <dbReference type="NCBI Taxonomy" id="943816"/>
    <lineage>
        <taxon>Bacteria</taxon>
        <taxon>Bacillati</taxon>
        <taxon>Actinomycetota</taxon>
        <taxon>Actinomycetes</taxon>
        <taxon>Kitasatosporales</taxon>
        <taxon>Streptomycetaceae</taxon>
        <taxon>Streptomyces</taxon>
    </lineage>
</organism>
<evidence type="ECO:0000256" key="1">
    <source>
        <dbReference type="SAM" id="MobiDB-lite"/>
    </source>
</evidence>
<gene>
    <name evidence="2" type="ORF">SAMN05421870_103106</name>
</gene>
<protein>
    <submittedName>
        <fullName evidence="2">Uncharacterized protein</fullName>
    </submittedName>
</protein>
<dbReference type="AlphaFoldDB" id="A0A1H9QTH6"/>
<name>A0A1H9QTH6_9ACTN</name>
<dbReference type="EMBL" id="FOGO01000003">
    <property type="protein sequence ID" value="SER63766.1"/>
    <property type="molecule type" value="Genomic_DNA"/>
</dbReference>
<evidence type="ECO:0000313" key="2">
    <source>
        <dbReference type="EMBL" id="SER63766.1"/>
    </source>
</evidence>
<feature type="region of interest" description="Disordered" evidence="1">
    <location>
        <begin position="1"/>
        <end position="29"/>
    </location>
</feature>
<reference evidence="3" key="1">
    <citation type="submission" date="2016-10" db="EMBL/GenBank/DDBJ databases">
        <authorList>
            <person name="Varghese N."/>
            <person name="Submissions S."/>
        </authorList>
    </citation>
    <scope>NUCLEOTIDE SEQUENCE [LARGE SCALE GENOMIC DNA]</scope>
    <source>
        <strain evidence="3">CGMCC 4.6825</strain>
    </source>
</reference>
<accession>A0A1H9QTH6</accession>
<evidence type="ECO:0000313" key="3">
    <source>
        <dbReference type="Proteomes" id="UP000182841"/>
    </source>
</evidence>
<sequence length="97" mass="10140">MGGGQQRQCEAGPVAEFPSGQGRVVASRGTEGARCFRRDEGGGGGVGPFGVGFKPTDAYPAGYYVVDGIHVTTRDTSGRRHMPVALGPEENICRTLD</sequence>
<keyword evidence="3" id="KW-1185">Reference proteome</keyword>